<gene>
    <name evidence="1" type="ORF">PROFUN_13627</name>
</gene>
<keyword evidence="2" id="KW-1185">Reference proteome</keyword>
<evidence type="ECO:0000313" key="2">
    <source>
        <dbReference type="Proteomes" id="UP000241769"/>
    </source>
</evidence>
<dbReference type="AlphaFoldDB" id="A0A2P6MZY4"/>
<name>A0A2P6MZY4_9EUKA</name>
<dbReference type="InterPro" id="IPR036047">
    <property type="entry name" value="F-box-like_dom_sf"/>
</dbReference>
<sequence>MTSLYDLLSSSPLPLYLNPHDLLQLACCCHQLHHLITADSHFDENNWRGIYESKYHKITTSKGGRSNREYYHDLFRSNLKRRTERFTQTEDGGSHIPVSRHLTPATGPLHLMDGWGAAVLLHGKPLAYNWPCDHIWSIDRLFCTEDRDISQASKDESQKLGHVLNQGLIQPEEPLTVQFKRLVDLLGRGEYLFELHPSDSEWTMTAKRNVRPYSTIAYEETPGNRRYAMNFNYHSNDCPWSTQSVRKLDESRIEYYKKEIEKGRRPIVLGALPKQMPVDTDFPMPSDIFILDGHHKYLAYHEKNIQPAWLMVKRLRQNSDEDFITVDDRNSRLTRENLRGGELQATSEETTCFQMVKKVAFEETYEEDIQPEDLEKMKRGEMEAPYHSQLHQWQLWQQQWKEYVDKYGPSAISKLKN</sequence>
<protein>
    <recommendedName>
        <fullName evidence="3">F-box domain-containing protein</fullName>
    </recommendedName>
</protein>
<dbReference type="Proteomes" id="UP000241769">
    <property type="component" value="Unassembled WGS sequence"/>
</dbReference>
<dbReference type="InParanoid" id="A0A2P6MZY4"/>
<reference evidence="1 2" key="1">
    <citation type="journal article" date="2018" name="Genome Biol. Evol.">
        <title>Multiple Roots of Fruiting Body Formation in Amoebozoa.</title>
        <authorList>
            <person name="Hillmann F."/>
            <person name="Forbes G."/>
            <person name="Novohradska S."/>
            <person name="Ferling I."/>
            <person name="Riege K."/>
            <person name="Groth M."/>
            <person name="Westermann M."/>
            <person name="Marz M."/>
            <person name="Spaller T."/>
            <person name="Winckler T."/>
            <person name="Schaap P."/>
            <person name="Glockner G."/>
        </authorList>
    </citation>
    <scope>NUCLEOTIDE SEQUENCE [LARGE SCALE GENOMIC DNA]</scope>
    <source>
        <strain evidence="1 2">Jena</strain>
    </source>
</reference>
<evidence type="ECO:0000313" key="1">
    <source>
        <dbReference type="EMBL" id="PRP77244.1"/>
    </source>
</evidence>
<accession>A0A2P6MZY4</accession>
<evidence type="ECO:0008006" key="3">
    <source>
        <dbReference type="Google" id="ProtNLM"/>
    </source>
</evidence>
<organism evidence="1 2">
    <name type="scientific">Planoprotostelium fungivorum</name>
    <dbReference type="NCBI Taxonomy" id="1890364"/>
    <lineage>
        <taxon>Eukaryota</taxon>
        <taxon>Amoebozoa</taxon>
        <taxon>Evosea</taxon>
        <taxon>Variosea</taxon>
        <taxon>Cavosteliida</taxon>
        <taxon>Cavosteliaceae</taxon>
        <taxon>Planoprotostelium</taxon>
    </lineage>
</organism>
<dbReference type="EMBL" id="MDYQ01000272">
    <property type="protein sequence ID" value="PRP77244.1"/>
    <property type="molecule type" value="Genomic_DNA"/>
</dbReference>
<dbReference type="SUPFAM" id="SSF81383">
    <property type="entry name" value="F-box domain"/>
    <property type="match status" value="1"/>
</dbReference>
<comment type="caution">
    <text evidence="1">The sequence shown here is derived from an EMBL/GenBank/DDBJ whole genome shotgun (WGS) entry which is preliminary data.</text>
</comment>
<proteinExistence type="predicted"/>